<sequence length="124" mass="14000">MKQKSFSNTITYNLSKSYQVNENATTMRAIMPASIAHSIIFTVYIIAAMVVYYETNLFTNAAQKAATEGVYMINTFYIFTMVNLLGHNVSNGVNKLNVTIIKNNETDVYFKMFQSQIGAKDLNK</sequence>
<reference evidence="7" key="1">
    <citation type="submission" date="2022-11" db="UniProtKB">
        <authorList>
            <consortium name="WormBaseParasite"/>
        </authorList>
    </citation>
    <scope>IDENTIFICATION</scope>
</reference>
<evidence type="ECO:0000256" key="2">
    <source>
        <dbReference type="ARBA" id="ARBA00022692"/>
    </source>
</evidence>
<keyword evidence="4 5" id="KW-0472">Membrane</keyword>
<dbReference type="AlphaFoldDB" id="A0A914DBY6"/>
<protein>
    <submittedName>
        <fullName evidence="7">Uncharacterized protein</fullName>
    </submittedName>
</protein>
<organism evidence="6 7">
    <name type="scientific">Acrobeloides nanus</name>
    <dbReference type="NCBI Taxonomy" id="290746"/>
    <lineage>
        <taxon>Eukaryota</taxon>
        <taxon>Metazoa</taxon>
        <taxon>Ecdysozoa</taxon>
        <taxon>Nematoda</taxon>
        <taxon>Chromadorea</taxon>
        <taxon>Rhabditida</taxon>
        <taxon>Tylenchina</taxon>
        <taxon>Cephalobomorpha</taxon>
        <taxon>Cephaloboidea</taxon>
        <taxon>Cephalobidae</taxon>
        <taxon>Acrobeloides</taxon>
    </lineage>
</organism>
<evidence type="ECO:0000256" key="3">
    <source>
        <dbReference type="ARBA" id="ARBA00022989"/>
    </source>
</evidence>
<dbReference type="Pfam" id="PF10292">
    <property type="entry name" value="7TM_GPCR_Srab"/>
    <property type="match status" value="1"/>
</dbReference>
<name>A0A914DBY6_9BILA</name>
<evidence type="ECO:0000313" key="7">
    <source>
        <dbReference type="WBParaSite" id="ACRNAN_scaffold215.g7153.t1"/>
    </source>
</evidence>
<comment type="subcellular location">
    <subcellularLocation>
        <location evidence="1">Membrane</location>
        <topology evidence="1">Multi-pass membrane protein</topology>
    </subcellularLocation>
</comment>
<keyword evidence="2 5" id="KW-0812">Transmembrane</keyword>
<evidence type="ECO:0000256" key="1">
    <source>
        <dbReference type="ARBA" id="ARBA00004141"/>
    </source>
</evidence>
<feature type="transmembrane region" description="Helical" evidence="5">
    <location>
        <begin position="35"/>
        <end position="53"/>
    </location>
</feature>
<dbReference type="WBParaSite" id="ACRNAN_scaffold215.g7153.t1">
    <property type="protein sequence ID" value="ACRNAN_scaffold215.g7153.t1"/>
    <property type="gene ID" value="ACRNAN_scaffold215.g7153"/>
</dbReference>
<dbReference type="Proteomes" id="UP000887540">
    <property type="component" value="Unplaced"/>
</dbReference>
<accession>A0A914DBY6</accession>
<keyword evidence="6" id="KW-1185">Reference proteome</keyword>
<evidence type="ECO:0000256" key="4">
    <source>
        <dbReference type="ARBA" id="ARBA00023136"/>
    </source>
</evidence>
<feature type="transmembrane region" description="Helical" evidence="5">
    <location>
        <begin position="65"/>
        <end position="86"/>
    </location>
</feature>
<evidence type="ECO:0000313" key="6">
    <source>
        <dbReference type="Proteomes" id="UP000887540"/>
    </source>
</evidence>
<proteinExistence type="predicted"/>
<evidence type="ECO:0000256" key="5">
    <source>
        <dbReference type="SAM" id="Phobius"/>
    </source>
</evidence>
<keyword evidence="3 5" id="KW-1133">Transmembrane helix</keyword>
<dbReference type="GO" id="GO:0016020">
    <property type="term" value="C:membrane"/>
    <property type="evidence" value="ECO:0007669"/>
    <property type="project" value="UniProtKB-SubCell"/>
</dbReference>
<dbReference type="InterPro" id="IPR019408">
    <property type="entry name" value="7TM_GPCR_serpentine_rcpt_Srab"/>
</dbReference>